<proteinExistence type="predicted"/>
<dbReference type="AlphaFoldDB" id="A0A0E9Q4X7"/>
<reference evidence="1" key="2">
    <citation type="journal article" date="2015" name="Fish Shellfish Immunol.">
        <title>Early steps in the European eel (Anguilla anguilla)-Vibrio vulnificus interaction in the gills: Role of the RtxA13 toxin.</title>
        <authorList>
            <person name="Callol A."/>
            <person name="Pajuelo D."/>
            <person name="Ebbesson L."/>
            <person name="Teles M."/>
            <person name="MacKenzie S."/>
            <person name="Amaro C."/>
        </authorList>
    </citation>
    <scope>NUCLEOTIDE SEQUENCE</scope>
</reference>
<organism evidence="1">
    <name type="scientific">Anguilla anguilla</name>
    <name type="common">European freshwater eel</name>
    <name type="synonym">Muraena anguilla</name>
    <dbReference type="NCBI Taxonomy" id="7936"/>
    <lineage>
        <taxon>Eukaryota</taxon>
        <taxon>Metazoa</taxon>
        <taxon>Chordata</taxon>
        <taxon>Craniata</taxon>
        <taxon>Vertebrata</taxon>
        <taxon>Euteleostomi</taxon>
        <taxon>Actinopterygii</taxon>
        <taxon>Neopterygii</taxon>
        <taxon>Teleostei</taxon>
        <taxon>Anguilliformes</taxon>
        <taxon>Anguillidae</taxon>
        <taxon>Anguilla</taxon>
    </lineage>
</organism>
<accession>A0A0E9Q4X7</accession>
<protein>
    <submittedName>
        <fullName evidence="1">Uncharacterized protein</fullName>
    </submittedName>
</protein>
<dbReference type="EMBL" id="GBXM01096803">
    <property type="protein sequence ID" value="JAH11774.1"/>
    <property type="molecule type" value="Transcribed_RNA"/>
</dbReference>
<sequence length="36" mass="4251">MLFIHFLIQIVIKNCIPDIENPIFKCFFPIGLVMWG</sequence>
<evidence type="ECO:0000313" key="1">
    <source>
        <dbReference type="EMBL" id="JAH11774.1"/>
    </source>
</evidence>
<name>A0A0E9Q4X7_ANGAN</name>
<reference evidence="1" key="1">
    <citation type="submission" date="2014-11" db="EMBL/GenBank/DDBJ databases">
        <authorList>
            <person name="Amaro Gonzalez C."/>
        </authorList>
    </citation>
    <scope>NUCLEOTIDE SEQUENCE</scope>
</reference>